<comment type="caution">
    <text evidence="2">The sequence shown here is derived from an EMBL/GenBank/DDBJ whole genome shotgun (WGS) entry which is preliminary data.</text>
</comment>
<protein>
    <submittedName>
        <fullName evidence="2">Uncharacterized protein</fullName>
    </submittedName>
</protein>
<accession>A0AAN9Y7N1</accession>
<sequence>MRAAHESKGGSALEYRNDLMFLPAASVKGCHRIPEKTQWEDHEGERREGPPNSHDVRVAHKRVELARPAEPMGASPKDIRMTGSPRRGKIRADKETQKDCRPVESRLRPPRRFEDRGNDWG</sequence>
<dbReference type="Proteomes" id="UP001367676">
    <property type="component" value="Unassembled WGS sequence"/>
</dbReference>
<dbReference type="AlphaFoldDB" id="A0AAN9Y7N1"/>
<gene>
    <name evidence="2" type="ORF">V9T40_008223</name>
</gene>
<keyword evidence="3" id="KW-1185">Reference proteome</keyword>
<proteinExistence type="predicted"/>
<evidence type="ECO:0000313" key="3">
    <source>
        <dbReference type="Proteomes" id="UP001367676"/>
    </source>
</evidence>
<reference evidence="2 3" key="1">
    <citation type="submission" date="2024-03" db="EMBL/GenBank/DDBJ databases">
        <title>Adaptation during the transition from Ophiocordyceps entomopathogen to insect associate is accompanied by gene loss and intensified selection.</title>
        <authorList>
            <person name="Ward C.M."/>
            <person name="Onetto C.A."/>
            <person name="Borneman A.R."/>
        </authorList>
    </citation>
    <scope>NUCLEOTIDE SEQUENCE [LARGE SCALE GENOMIC DNA]</scope>
    <source>
        <strain evidence="2">AWRI1</strain>
        <tissue evidence="2">Single Adult Female</tissue>
    </source>
</reference>
<organism evidence="2 3">
    <name type="scientific">Parthenolecanium corni</name>
    <dbReference type="NCBI Taxonomy" id="536013"/>
    <lineage>
        <taxon>Eukaryota</taxon>
        <taxon>Metazoa</taxon>
        <taxon>Ecdysozoa</taxon>
        <taxon>Arthropoda</taxon>
        <taxon>Hexapoda</taxon>
        <taxon>Insecta</taxon>
        <taxon>Pterygota</taxon>
        <taxon>Neoptera</taxon>
        <taxon>Paraneoptera</taxon>
        <taxon>Hemiptera</taxon>
        <taxon>Sternorrhyncha</taxon>
        <taxon>Coccoidea</taxon>
        <taxon>Coccidae</taxon>
        <taxon>Parthenolecanium</taxon>
    </lineage>
</organism>
<evidence type="ECO:0000256" key="1">
    <source>
        <dbReference type="SAM" id="MobiDB-lite"/>
    </source>
</evidence>
<feature type="compositionally biased region" description="Basic and acidic residues" evidence="1">
    <location>
        <begin position="32"/>
        <end position="67"/>
    </location>
</feature>
<dbReference type="EMBL" id="JBBCAQ010000010">
    <property type="protein sequence ID" value="KAK7600782.1"/>
    <property type="molecule type" value="Genomic_DNA"/>
</dbReference>
<feature type="compositionally biased region" description="Basic and acidic residues" evidence="1">
    <location>
        <begin position="90"/>
        <end position="121"/>
    </location>
</feature>
<name>A0AAN9Y7N1_9HEMI</name>
<evidence type="ECO:0000313" key="2">
    <source>
        <dbReference type="EMBL" id="KAK7600782.1"/>
    </source>
</evidence>
<feature type="region of interest" description="Disordered" evidence="1">
    <location>
        <begin position="32"/>
        <end position="121"/>
    </location>
</feature>